<dbReference type="GO" id="GO:0000976">
    <property type="term" value="F:transcription cis-regulatory region binding"/>
    <property type="evidence" value="ECO:0007669"/>
    <property type="project" value="TreeGrafter"/>
</dbReference>
<dbReference type="PRINTS" id="PR00455">
    <property type="entry name" value="HTHTETR"/>
</dbReference>
<dbReference type="InterPro" id="IPR009057">
    <property type="entry name" value="Homeodomain-like_sf"/>
</dbReference>
<keyword evidence="1" id="KW-0805">Transcription regulation</keyword>
<keyword evidence="2 4" id="KW-0238">DNA-binding</keyword>
<evidence type="ECO:0000256" key="2">
    <source>
        <dbReference type="ARBA" id="ARBA00023125"/>
    </source>
</evidence>
<dbReference type="InterPro" id="IPR023772">
    <property type="entry name" value="DNA-bd_HTH_TetR-type_CS"/>
</dbReference>
<accession>A0A5C4U5P3</accession>
<dbReference type="Proteomes" id="UP000312032">
    <property type="component" value="Unassembled WGS sequence"/>
</dbReference>
<dbReference type="PROSITE" id="PS01081">
    <property type="entry name" value="HTH_TETR_1"/>
    <property type="match status" value="1"/>
</dbReference>
<dbReference type="Gene3D" id="1.10.10.60">
    <property type="entry name" value="Homeodomain-like"/>
    <property type="match status" value="1"/>
</dbReference>
<dbReference type="InterPro" id="IPR050109">
    <property type="entry name" value="HTH-type_TetR-like_transc_reg"/>
</dbReference>
<comment type="caution">
    <text evidence="6">The sequence shown here is derived from an EMBL/GenBank/DDBJ whole genome shotgun (WGS) entry which is preliminary data.</text>
</comment>
<proteinExistence type="predicted"/>
<evidence type="ECO:0000256" key="3">
    <source>
        <dbReference type="ARBA" id="ARBA00023163"/>
    </source>
</evidence>
<evidence type="ECO:0000256" key="4">
    <source>
        <dbReference type="PROSITE-ProRule" id="PRU00335"/>
    </source>
</evidence>
<dbReference type="RefSeq" id="WP_139465039.1">
    <property type="nucleotide sequence ID" value="NZ_VDHJ01000003.1"/>
</dbReference>
<dbReference type="AlphaFoldDB" id="A0A5C4U5P3"/>
<dbReference type="EMBL" id="VDHJ01000003">
    <property type="protein sequence ID" value="TNL99363.1"/>
    <property type="molecule type" value="Genomic_DNA"/>
</dbReference>
<feature type="domain" description="HTH tetR-type" evidence="5">
    <location>
        <begin position="2"/>
        <end position="62"/>
    </location>
</feature>
<dbReference type="OrthoDB" id="3819648at2"/>
<evidence type="ECO:0000313" key="7">
    <source>
        <dbReference type="Proteomes" id="UP000312032"/>
    </source>
</evidence>
<dbReference type="Gene3D" id="1.10.357.10">
    <property type="entry name" value="Tetracycline Repressor, domain 2"/>
    <property type="match status" value="1"/>
</dbReference>
<dbReference type="PROSITE" id="PS50977">
    <property type="entry name" value="HTH_TETR_2"/>
    <property type="match status" value="1"/>
</dbReference>
<dbReference type="GO" id="GO:0003700">
    <property type="term" value="F:DNA-binding transcription factor activity"/>
    <property type="evidence" value="ECO:0007669"/>
    <property type="project" value="TreeGrafter"/>
</dbReference>
<evidence type="ECO:0000313" key="6">
    <source>
        <dbReference type="EMBL" id="TNL99363.1"/>
    </source>
</evidence>
<evidence type="ECO:0000256" key="1">
    <source>
        <dbReference type="ARBA" id="ARBA00023015"/>
    </source>
</evidence>
<name>A0A5C4U5P3_9CORY</name>
<gene>
    <name evidence="6" type="ORF">FHE74_03125</name>
</gene>
<sequence length="181" mass="19006">MNLTRDAIVDAALTILDTYGLADMTMRRVATHLSVAPGALYWHVANKQALIAALAQRIVEPALNSPAQDAHERTQLIAGALVSHRDAAELCSIAIAQPESAVRREIEESLTTALGSIPDSPVAARALLHLLLGACVNEQTTRQLAAAAGSDVVVSGYGVSRDVETQVALLLRGLGQATPLD</sequence>
<dbReference type="PANTHER" id="PTHR30055:SF151">
    <property type="entry name" value="TRANSCRIPTIONAL REGULATORY PROTEIN"/>
    <property type="match status" value="1"/>
</dbReference>
<feature type="DNA-binding region" description="H-T-H motif" evidence="4">
    <location>
        <begin position="25"/>
        <end position="44"/>
    </location>
</feature>
<evidence type="ECO:0000259" key="5">
    <source>
        <dbReference type="PROSITE" id="PS50977"/>
    </source>
</evidence>
<organism evidence="6 7">
    <name type="scientific">Corynebacterium tapiri</name>
    <dbReference type="NCBI Taxonomy" id="1448266"/>
    <lineage>
        <taxon>Bacteria</taxon>
        <taxon>Bacillati</taxon>
        <taxon>Actinomycetota</taxon>
        <taxon>Actinomycetes</taxon>
        <taxon>Mycobacteriales</taxon>
        <taxon>Corynebacteriaceae</taxon>
        <taxon>Corynebacterium</taxon>
    </lineage>
</organism>
<keyword evidence="7" id="KW-1185">Reference proteome</keyword>
<protein>
    <submittedName>
        <fullName evidence="6">TetR family transcriptional regulator</fullName>
    </submittedName>
</protein>
<keyword evidence="3" id="KW-0804">Transcription</keyword>
<reference evidence="6 7" key="1">
    <citation type="submission" date="2019-06" db="EMBL/GenBank/DDBJ databases">
        <authorList>
            <person name="Li J."/>
        </authorList>
    </citation>
    <scope>NUCLEOTIDE SEQUENCE [LARGE SCALE GENOMIC DNA]</scope>
    <source>
        <strain evidence="6 7">LMG 28165</strain>
    </source>
</reference>
<dbReference type="InterPro" id="IPR001647">
    <property type="entry name" value="HTH_TetR"/>
</dbReference>
<dbReference type="Pfam" id="PF00440">
    <property type="entry name" value="TetR_N"/>
    <property type="match status" value="1"/>
</dbReference>
<dbReference type="PANTHER" id="PTHR30055">
    <property type="entry name" value="HTH-TYPE TRANSCRIPTIONAL REGULATOR RUTR"/>
    <property type="match status" value="1"/>
</dbReference>
<dbReference type="SUPFAM" id="SSF46689">
    <property type="entry name" value="Homeodomain-like"/>
    <property type="match status" value="1"/>
</dbReference>